<comment type="caution">
    <text evidence="2">The sequence shown here is derived from an EMBL/GenBank/DDBJ whole genome shotgun (WGS) entry which is preliminary data.</text>
</comment>
<dbReference type="Proteomes" id="UP000677228">
    <property type="component" value="Unassembled WGS sequence"/>
</dbReference>
<reference evidence="2" key="1">
    <citation type="submission" date="2021-02" db="EMBL/GenBank/DDBJ databases">
        <authorList>
            <person name="Nowell W R."/>
        </authorList>
    </citation>
    <scope>NUCLEOTIDE SEQUENCE</scope>
</reference>
<organism evidence="2 3">
    <name type="scientific">Didymodactylos carnosus</name>
    <dbReference type="NCBI Taxonomy" id="1234261"/>
    <lineage>
        <taxon>Eukaryota</taxon>
        <taxon>Metazoa</taxon>
        <taxon>Spiralia</taxon>
        <taxon>Gnathifera</taxon>
        <taxon>Rotifera</taxon>
        <taxon>Eurotatoria</taxon>
        <taxon>Bdelloidea</taxon>
        <taxon>Philodinida</taxon>
        <taxon>Philodinidae</taxon>
        <taxon>Didymodactylos</taxon>
    </lineage>
</organism>
<dbReference type="Proteomes" id="UP000682733">
    <property type="component" value="Unassembled WGS sequence"/>
</dbReference>
<sequence length="150" mass="17641">MLLIKSNGNVDQIESKITAFLNRLADFFEEGRINRSRHDGLLGRQPITNEEQHELEFWQHRAIIYRMVQTYVDISLYGITIWNVHDAIINDLPRTNNHVEGYNSHLEKSDMQIRKRKKLYNNIDSKLKELHEEHKKGTNAEPAIKCGRAF</sequence>
<gene>
    <name evidence="1" type="ORF">OVA965_LOCUS10173</name>
    <name evidence="2" type="ORF">TMI583_LOCUS10170</name>
</gene>
<dbReference type="EMBL" id="CAJOBA010003730">
    <property type="protein sequence ID" value="CAF3691001.1"/>
    <property type="molecule type" value="Genomic_DNA"/>
</dbReference>
<dbReference type="AlphaFoldDB" id="A0A8S2HWD1"/>
<name>A0A8S2HWD1_9BILA</name>
<evidence type="ECO:0000313" key="2">
    <source>
        <dbReference type="EMBL" id="CAF3691001.1"/>
    </source>
</evidence>
<evidence type="ECO:0000313" key="1">
    <source>
        <dbReference type="EMBL" id="CAF0912038.1"/>
    </source>
</evidence>
<evidence type="ECO:0000313" key="3">
    <source>
        <dbReference type="Proteomes" id="UP000682733"/>
    </source>
</evidence>
<dbReference type="EMBL" id="CAJNOK010003728">
    <property type="protein sequence ID" value="CAF0912038.1"/>
    <property type="molecule type" value="Genomic_DNA"/>
</dbReference>
<proteinExistence type="predicted"/>
<accession>A0A8S2HWD1</accession>
<protein>
    <submittedName>
        <fullName evidence="2">Uncharacterized protein</fullName>
    </submittedName>
</protein>